<sequence>MSWKKRFSITIAIIAVLAVIVRPALSHNPILLKVMRAVGTESIFVQKAVKKRNNEFDVAELAAEENACYTKKLLMPSVRSLCKMDRNVIAEMSASAFFHRFMQKTDLLTRFQVKPDNHHYLPISVFLI</sequence>
<dbReference type="Proteomes" id="UP001560573">
    <property type="component" value="Unassembled WGS sequence"/>
</dbReference>
<name>A0ABV3ZBN0_9BACT</name>
<comment type="caution">
    <text evidence="1">The sequence shown here is derived from an EMBL/GenBank/DDBJ whole genome shotgun (WGS) entry which is preliminary data.</text>
</comment>
<evidence type="ECO:0000313" key="2">
    <source>
        <dbReference type="Proteomes" id="UP001560573"/>
    </source>
</evidence>
<reference evidence="1 2" key="1">
    <citation type="submission" date="2023-07" db="EMBL/GenBank/DDBJ databases">
        <authorList>
            <person name="Lian W.-H."/>
        </authorList>
    </citation>
    <scope>NUCLEOTIDE SEQUENCE [LARGE SCALE GENOMIC DNA]</scope>
    <source>
        <strain evidence="1 2">SYSU DXS3180</strain>
    </source>
</reference>
<gene>
    <name evidence="1" type="ORF">QTN47_07155</name>
</gene>
<evidence type="ECO:0000313" key="1">
    <source>
        <dbReference type="EMBL" id="MEX6687266.1"/>
    </source>
</evidence>
<dbReference type="EMBL" id="JAULBC010000002">
    <property type="protein sequence ID" value="MEX6687266.1"/>
    <property type="molecule type" value="Genomic_DNA"/>
</dbReference>
<keyword evidence="2" id="KW-1185">Reference proteome</keyword>
<protein>
    <submittedName>
        <fullName evidence="1">Uncharacterized protein</fullName>
    </submittedName>
</protein>
<dbReference type="RefSeq" id="WP_369328670.1">
    <property type="nucleotide sequence ID" value="NZ_JAULBC010000002.1"/>
</dbReference>
<organism evidence="1 2">
    <name type="scientific">Danxiaibacter flavus</name>
    <dbReference type="NCBI Taxonomy" id="3049108"/>
    <lineage>
        <taxon>Bacteria</taxon>
        <taxon>Pseudomonadati</taxon>
        <taxon>Bacteroidota</taxon>
        <taxon>Chitinophagia</taxon>
        <taxon>Chitinophagales</taxon>
        <taxon>Chitinophagaceae</taxon>
        <taxon>Danxiaibacter</taxon>
    </lineage>
</organism>
<accession>A0ABV3ZBN0</accession>
<proteinExistence type="predicted"/>